<dbReference type="InterPro" id="IPR029753">
    <property type="entry name" value="D-isomer_DH_CS"/>
</dbReference>
<dbReference type="PROSITE" id="PS00065">
    <property type="entry name" value="D_2_HYDROXYACID_DH_1"/>
    <property type="match status" value="1"/>
</dbReference>
<feature type="domain" description="D-isomer specific 2-hydroxyacid dehydrogenase NAD-binding" evidence="5">
    <location>
        <begin position="122"/>
        <end position="294"/>
    </location>
</feature>
<dbReference type="SUPFAM" id="SSF52283">
    <property type="entry name" value="Formate/glycerate dehydrogenase catalytic domain-like"/>
    <property type="match status" value="1"/>
</dbReference>
<protein>
    <submittedName>
        <fullName evidence="6">D-isomer specific 2-hydroxyacid dehydrogenase</fullName>
    </submittedName>
</protein>
<sequence>MVAALPRILFFNPVRHARDAYEALQKVARTEVVTSQSRQEFFSDLQTKYGDIQAIYRTSASGAVAGNFDQDFINHLPSSLKYICHNGAGYDQIDVQACTARNITVTYAPDPVTNATADLTLFLLLGALRQLNPSFSTLRQGNFKKGVDFGHDPQNKTLGILGMGRIGRAVKRRAEPFGLKVVYHNRKPLSEELALGAPYATFEQLLAESDIISIHVPLSAGTKHLIGPAEIAKMKPGVVIVNTARGAIIDEAAMAKALDDGHIAAVGLDVYEREPLIDERLVKNERALLVPHLGTHTVETLAQMEKHAMENARRGVLGEELLSVVPEQINV</sequence>
<dbReference type="PROSITE" id="PS00671">
    <property type="entry name" value="D_2_HYDROXYACID_DH_3"/>
    <property type="match status" value="1"/>
</dbReference>
<dbReference type="OrthoDB" id="9991913at2759"/>
<dbReference type="PANTHER" id="PTHR10996">
    <property type="entry name" value="2-HYDROXYACID DEHYDROGENASE-RELATED"/>
    <property type="match status" value="1"/>
</dbReference>
<reference evidence="6" key="1">
    <citation type="journal article" date="2021" name="Nat. Commun.">
        <title>Genetic determinants of endophytism in the Arabidopsis root mycobiome.</title>
        <authorList>
            <person name="Mesny F."/>
            <person name="Miyauchi S."/>
            <person name="Thiergart T."/>
            <person name="Pickel B."/>
            <person name="Atanasova L."/>
            <person name="Karlsson M."/>
            <person name="Huettel B."/>
            <person name="Barry K.W."/>
            <person name="Haridas S."/>
            <person name="Chen C."/>
            <person name="Bauer D."/>
            <person name="Andreopoulos W."/>
            <person name="Pangilinan J."/>
            <person name="LaButti K."/>
            <person name="Riley R."/>
            <person name="Lipzen A."/>
            <person name="Clum A."/>
            <person name="Drula E."/>
            <person name="Henrissat B."/>
            <person name="Kohler A."/>
            <person name="Grigoriev I.V."/>
            <person name="Martin F.M."/>
            <person name="Hacquard S."/>
        </authorList>
    </citation>
    <scope>NUCLEOTIDE SEQUENCE</scope>
    <source>
        <strain evidence="6">MPI-SDFR-AT-0120</strain>
    </source>
</reference>
<evidence type="ECO:0000259" key="4">
    <source>
        <dbReference type="Pfam" id="PF00389"/>
    </source>
</evidence>
<dbReference type="PANTHER" id="PTHR10996:SF269">
    <property type="entry name" value="HYPOTHETICAL D-ISOMER SPECIFIC 2-HYDROXYACID DEHYDROGENASE (EUROFUNG)"/>
    <property type="match status" value="1"/>
</dbReference>
<proteinExistence type="inferred from homology"/>
<accession>A0A8K0QUL7</accession>
<evidence type="ECO:0000259" key="5">
    <source>
        <dbReference type="Pfam" id="PF02826"/>
    </source>
</evidence>
<dbReference type="Gene3D" id="3.40.50.720">
    <property type="entry name" value="NAD(P)-binding Rossmann-like Domain"/>
    <property type="match status" value="2"/>
</dbReference>
<gene>
    <name evidence="6" type="ORF">FB567DRAFT_246071</name>
</gene>
<evidence type="ECO:0000313" key="7">
    <source>
        <dbReference type="Proteomes" id="UP000813461"/>
    </source>
</evidence>
<dbReference type="FunFam" id="3.40.50.720:FF:000026">
    <property type="entry name" value="Glyoxylate/hydroxypyruvate reductase B"/>
    <property type="match status" value="1"/>
</dbReference>
<name>A0A8K0QUL7_9PLEO</name>
<dbReference type="Pfam" id="PF02826">
    <property type="entry name" value="2-Hacid_dh_C"/>
    <property type="match status" value="1"/>
</dbReference>
<organism evidence="6 7">
    <name type="scientific">Paraphoma chrysanthemicola</name>
    <dbReference type="NCBI Taxonomy" id="798071"/>
    <lineage>
        <taxon>Eukaryota</taxon>
        <taxon>Fungi</taxon>
        <taxon>Dikarya</taxon>
        <taxon>Ascomycota</taxon>
        <taxon>Pezizomycotina</taxon>
        <taxon>Dothideomycetes</taxon>
        <taxon>Pleosporomycetidae</taxon>
        <taxon>Pleosporales</taxon>
        <taxon>Pleosporineae</taxon>
        <taxon>Phaeosphaeriaceae</taxon>
        <taxon>Paraphoma</taxon>
    </lineage>
</organism>
<dbReference type="InterPro" id="IPR036291">
    <property type="entry name" value="NAD(P)-bd_dom_sf"/>
</dbReference>
<evidence type="ECO:0000256" key="1">
    <source>
        <dbReference type="ARBA" id="ARBA00005854"/>
    </source>
</evidence>
<comment type="caution">
    <text evidence="6">The sequence shown here is derived from an EMBL/GenBank/DDBJ whole genome shotgun (WGS) entry which is preliminary data.</text>
</comment>
<feature type="domain" description="D-isomer specific 2-hydroxyacid dehydrogenase catalytic" evidence="4">
    <location>
        <begin position="8"/>
        <end position="325"/>
    </location>
</feature>
<keyword evidence="2 3" id="KW-0560">Oxidoreductase</keyword>
<dbReference type="InterPro" id="IPR006140">
    <property type="entry name" value="D-isomer_DH_NAD-bd"/>
</dbReference>
<dbReference type="GO" id="GO:0030267">
    <property type="term" value="F:glyoxylate reductase (NADPH) activity"/>
    <property type="evidence" value="ECO:0007669"/>
    <property type="project" value="TreeGrafter"/>
</dbReference>
<comment type="similarity">
    <text evidence="1 3">Belongs to the D-isomer specific 2-hydroxyacid dehydrogenase family.</text>
</comment>
<dbReference type="InterPro" id="IPR029752">
    <property type="entry name" value="D-isomer_DH_CS1"/>
</dbReference>
<dbReference type="AlphaFoldDB" id="A0A8K0QUL7"/>
<dbReference type="InterPro" id="IPR006139">
    <property type="entry name" value="D-isomer_2_OHA_DH_cat_dom"/>
</dbReference>
<dbReference type="Proteomes" id="UP000813461">
    <property type="component" value="Unassembled WGS sequence"/>
</dbReference>
<dbReference type="EMBL" id="JAGMVJ010000030">
    <property type="protein sequence ID" value="KAH7069336.1"/>
    <property type="molecule type" value="Genomic_DNA"/>
</dbReference>
<dbReference type="Pfam" id="PF00389">
    <property type="entry name" value="2-Hacid_dh"/>
    <property type="match status" value="1"/>
</dbReference>
<dbReference type="GO" id="GO:0051287">
    <property type="term" value="F:NAD binding"/>
    <property type="evidence" value="ECO:0007669"/>
    <property type="project" value="InterPro"/>
</dbReference>
<evidence type="ECO:0000256" key="2">
    <source>
        <dbReference type="ARBA" id="ARBA00023002"/>
    </source>
</evidence>
<keyword evidence="7" id="KW-1185">Reference proteome</keyword>
<dbReference type="PROSITE" id="PS00670">
    <property type="entry name" value="D_2_HYDROXYACID_DH_2"/>
    <property type="match status" value="1"/>
</dbReference>
<dbReference type="SUPFAM" id="SSF51735">
    <property type="entry name" value="NAD(P)-binding Rossmann-fold domains"/>
    <property type="match status" value="1"/>
</dbReference>
<dbReference type="InterPro" id="IPR050223">
    <property type="entry name" value="D-isomer_2-hydroxyacid_DH"/>
</dbReference>
<evidence type="ECO:0000313" key="6">
    <source>
        <dbReference type="EMBL" id="KAH7069336.1"/>
    </source>
</evidence>
<dbReference type="GO" id="GO:0016618">
    <property type="term" value="F:hydroxypyruvate reductase [NAD(P)H] activity"/>
    <property type="evidence" value="ECO:0007669"/>
    <property type="project" value="TreeGrafter"/>
</dbReference>
<dbReference type="GO" id="GO:0005829">
    <property type="term" value="C:cytosol"/>
    <property type="evidence" value="ECO:0007669"/>
    <property type="project" value="TreeGrafter"/>
</dbReference>
<evidence type="ECO:0000256" key="3">
    <source>
        <dbReference type="RuleBase" id="RU003719"/>
    </source>
</evidence>
<dbReference type="CDD" id="cd12168">
    <property type="entry name" value="Mand_dh_like"/>
    <property type="match status" value="1"/>
</dbReference>